<organism evidence="10 11">
    <name type="scientific">Symmachiella dynata</name>
    <dbReference type="NCBI Taxonomy" id="2527995"/>
    <lineage>
        <taxon>Bacteria</taxon>
        <taxon>Pseudomonadati</taxon>
        <taxon>Planctomycetota</taxon>
        <taxon>Planctomycetia</taxon>
        <taxon>Planctomycetales</taxon>
        <taxon>Planctomycetaceae</taxon>
        <taxon>Symmachiella</taxon>
    </lineage>
</organism>
<keyword evidence="11" id="KW-1185">Reference proteome</keyword>
<dbReference type="Gene3D" id="3.40.50.10490">
    <property type="entry name" value="Glucose-6-phosphate isomerase like protein, domain 1"/>
    <property type="match status" value="1"/>
</dbReference>
<dbReference type="CDD" id="cd04604">
    <property type="entry name" value="CBS_pair_SIS_assoc"/>
    <property type="match status" value="1"/>
</dbReference>
<dbReference type="InterPro" id="IPR001347">
    <property type="entry name" value="SIS_dom"/>
</dbReference>
<feature type="binding site" evidence="5">
    <location>
        <position position="87"/>
    </location>
    <ligand>
        <name>Zn(2+)</name>
        <dbReference type="ChEBI" id="CHEBI:29105"/>
    </ligand>
</feature>
<dbReference type="KEGG" id="sdyn:Mal52_48350"/>
<keyword evidence="5" id="KW-0479">Metal-binding</keyword>
<comment type="similarity">
    <text evidence="1 4">Belongs to the SIS family. GutQ/KpsF subfamily.</text>
</comment>
<dbReference type="CDD" id="cd05014">
    <property type="entry name" value="SIS_Kpsf"/>
    <property type="match status" value="1"/>
</dbReference>
<protein>
    <submittedName>
        <fullName evidence="10">Arabinose 5-phosphate isomerase KpsF</fullName>
        <ecNumber evidence="10">5.3.1.13</ecNumber>
    </submittedName>
</protein>
<dbReference type="InterPro" id="IPR050986">
    <property type="entry name" value="GutQ/KpsF_isomerases"/>
</dbReference>
<evidence type="ECO:0000256" key="7">
    <source>
        <dbReference type="PROSITE-ProRule" id="PRU00703"/>
    </source>
</evidence>
<keyword evidence="3 7" id="KW-0129">CBS domain</keyword>
<sequence length="342" mass="35921">MSALQPASVIPTVEVVRLRAGKQIIREEATALSCVAENLSVQFSHAVETILACTGRVVVTGMGKAGWIGQKIAATLSSTGTPAQFLHPAEAVHGDLGCLHGDDVVLALSNSGETDEICQLIHHLKSMQTSLIAITGRETSTLAAAADITLSLGPLGEAGQLKLAPTNSTTAMLAVGDALALVISEERGFTPQDFARFHPGGSLGNRLKTVAETMRHGSDLRISNETLSIRDVLVGLSRPERRTGAVMLVDADGGLTGIFTDSDLARLLEQRADEQLDQPISKVMTQRPVTIAADAMLTDALAILSQRRISELPVVDPEGQPVGLIDITDVIGLLPDVAARPA</sequence>
<evidence type="ECO:0000259" key="9">
    <source>
        <dbReference type="PROSITE" id="PS51464"/>
    </source>
</evidence>
<feature type="site" description="Catalytically relevant" evidence="6">
    <location>
        <position position="116"/>
    </location>
</feature>
<dbReference type="EC" id="5.3.1.13" evidence="10"/>
<reference evidence="10 11" key="1">
    <citation type="submission" date="2019-02" db="EMBL/GenBank/DDBJ databases">
        <title>Deep-cultivation of Planctomycetes and their phenomic and genomic characterization uncovers novel biology.</title>
        <authorList>
            <person name="Wiegand S."/>
            <person name="Jogler M."/>
            <person name="Boedeker C."/>
            <person name="Pinto D."/>
            <person name="Vollmers J."/>
            <person name="Rivas-Marin E."/>
            <person name="Kohn T."/>
            <person name="Peeters S.H."/>
            <person name="Heuer A."/>
            <person name="Rast P."/>
            <person name="Oberbeckmann S."/>
            <person name="Bunk B."/>
            <person name="Jeske O."/>
            <person name="Meyerdierks A."/>
            <person name="Storesund J.E."/>
            <person name="Kallscheuer N."/>
            <person name="Luecker S."/>
            <person name="Lage O.M."/>
            <person name="Pohl T."/>
            <person name="Merkel B.J."/>
            <person name="Hornburger P."/>
            <person name="Mueller R.-W."/>
            <person name="Bruemmer F."/>
            <person name="Labrenz M."/>
            <person name="Spormann A.M."/>
            <person name="Op den Camp H."/>
            <person name="Overmann J."/>
            <person name="Amann R."/>
            <person name="Jetten M.S.M."/>
            <person name="Mascher T."/>
            <person name="Medema M.H."/>
            <person name="Devos D.P."/>
            <person name="Kaster A.-K."/>
            <person name="Ovreas L."/>
            <person name="Rohde M."/>
            <person name="Galperin M.Y."/>
            <person name="Jogler C."/>
        </authorList>
    </citation>
    <scope>NUCLEOTIDE SEQUENCE [LARGE SCALE GENOMIC DNA]</scope>
    <source>
        <strain evidence="10 11">Mal52</strain>
    </source>
</reference>
<feature type="site" description="Catalytically relevant" evidence="6">
    <location>
        <position position="64"/>
    </location>
</feature>
<evidence type="ECO:0000256" key="5">
    <source>
        <dbReference type="PIRSR" id="PIRSR004692-2"/>
    </source>
</evidence>
<dbReference type="InterPro" id="IPR004800">
    <property type="entry name" value="KdsD/KpsF-type"/>
</dbReference>
<dbReference type="GO" id="GO:1901135">
    <property type="term" value="P:carbohydrate derivative metabolic process"/>
    <property type="evidence" value="ECO:0007669"/>
    <property type="project" value="InterPro"/>
</dbReference>
<dbReference type="PANTHER" id="PTHR42745:SF1">
    <property type="entry name" value="ARABINOSE 5-PHOSPHATE ISOMERASE KDSD"/>
    <property type="match status" value="1"/>
</dbReference>
<dbReference type="AlphaFoldDB" id="A0A517ZV55"/>
<dbReference type="InterPro" id="IPR046348">
    <property type="entry name" value="SIS_dom_sf"/>
</dbReference>
<dbReference type="Gene3D" id="3.10.580.10">
    <property type="entry name" value="CBS-domain"/>
    <property type="match status" value="1"/>
</dbReference>
<feature type="domain" description="CBS" evidence="8">
    <location>
        <begin position="284"/>
        <end position="342"/>
    </location>
</feature>
<dbReference type="SMART" id="SM00116">
    <property type="entry name" value="CBS"/>
    <property type="match status" value="2"/>
</dbReference>
<dbReference type="EMBL" id="CP036276">
    <property type="protein sequence ID" value="QDU46316.1"/>
    <property type="molecule type" value="Genomic_DNA"/>
</dbReference>
<evidence type="ECO:0000256" key="1">
    <source>
        <dbReference type="ARBA" id="ARBA00008165"/>
    </source>
</evidence>
<dbReference type="Pfam" id="PF01380">
    <property type="entry name" value="SIS"/>
    <property type="match status" value="1"/>
</dbReference>
<evidence type="ECO:0000256" key="3">
    <source>
        <dbReference type="ARBA" id="ARBA00023122"/>
    </source>
</evidence>
<evidence type="ECO:0000313" key="11">
    <source>
        <dbReference type="Proteomes" id="UP000319383"/>
    </source>
</evidence>
<dbReference type="GO" id="GO:0097367">
    <property type="term" value="F:carbohydrate derivative binding"/>
    <property type="evidence" value="ECO:0007669"/>
    <property type="project" value="InterPro"/>
</dbReference>
<dbReference type="PROSITE" id="PS51371">
    <property type="entry name" value="CBS"/>
    <property type="match status" value="2"/>
</dbReference>
<dbReference type="RefSeq" id="WP_145378844.1">
    <property type="nucleotide sequence ID" value="NZ_CP036276.1"/>
</dbReference>
<dbReference type="NCBIfam" id="TIGR00393">
    <property type="entry name" value="kpsF"/>
    <property type="match status" value="1"/>
</dbReference>
<accession>A0A517ZV55</accession>
<name>A0A517ZV55_9PLAN</name>
<dbReference type="GO" id="GO:0046872">
    <property type="term" value="F:metal ion binding"/>
    <property type="evidence" value="ECO:0007669"/>
    <property type="project" value="UniProtKB-KW"/>
</dbReference>
<dbReference type="FunFam" id="3.40.50.10490:FF:000011">
    <property type="entry name" value="Arabinose 5-phosphate isomerase"/>
    <property type="match status" value="1"/>
</dbReference>
<feature type="site" description="Catalytically relevant" evidence="6">
    <location>
        <position position="157"/>
    </location>
</feature>
<evidence type="ECO:0000256" key="6">
    <source>
        <dbReference type="PIRSR" id="PIRSR004692-3"/>
    </source>
</evidence>
<feature type="site" description="Catalytically relevant" evidence="6">
    <location>
        <position position="198"/>
    </location>
</feature>
<proteinExistence type="inferred from homology"/>
<feature type="domain" description="CBS" evidence="8">
    <location>
        <begin position="214"/>
        <end position="274"/>
    </location>
</feature>
<dbReference type="Pfam" id="PF00571">
    <property type="entry name" value="CBS"/>
    <property type="match status" value="2"/>
</dbReference>
<dbReference type="PIRSF" id="PIRSF004692">
    <property type="entry name" value="KdsD_KpsF"/>
    <property type="match status" value="1"/>
</dbReference>
<evidence type="ECO:0000256" key="4">
    <source>
        <dbReference type="PIRNR" id="PIRNR004692"/>
    </source>
</evidence>
<dbReference type="GO" id="GO:0005975">
    <property type="term" value="P:carbohydrate metabolic process"/>
    <property type="evidence" value="ECO:0007669"/>
    <property type="project" value="InterPro"/>
</dbReference>
<dbReference type="InterPro" id="IPR046342">
    <property type="entry name" value="CBS_dom_sf"/>
</dbReference>
<dbReference type="GO" id="GO:0019146">
    <property type="term" value="F:arabinose-5-phosphate isomerase activity"/>
    <property type="evidence" value="ECO:0007669"/>
    <property type="project" value="UniProtKB-EC"/>
</dbReference>
<dbReference type="InterPro" id="IPR035474">
    <property type="entry name" value="SIS_Kpsf"/>
</dbReference>
<dbReference type="Proteomes" id="UP000319383">
    <property type="component" value="Chromosome"/>
</dbReference>
<evidence type="ECO:0000259" key="8">
    <source>
        <dbReference type="PROSITE" id="PS51371"/>
    </source>
</evidence>
<keyword evidence="5" id="KW-0862">Zinc</keyword>
<keyword evidence="10" id="KW-0413">Isomerase</keyword>
<evidence type="ECO:0000256" key="2">
    <source>
        <dbReference type="ARBA" id="ARBA00022737"/>
    </source>
</evidence>
<dbReference type="PANTHER" id="PTHR42745">
    <property type="match status" value="1"/>
</dbReference>
<gene>
    <name evidence="10" type="primary">kpsF</name>
    <name evidence="10" type="ORF">Mal52_48350</name>
</gene>
<feature type="domain" description="SIS" evidence="9">
    <location>
        <begin position="46"/>
        <end position="189"/>
    </location>
</feature>
<dbReference type="SUPFAM" id="SSF53697">
    <property type="entry name" value="SIS domain"/>
    <property type="match status" value="1"/>
</dbReference>
<keyword evidence="2" id="KW-0677">Repeat</keyword>
<dbReference type="PROSITE" id="PS51464">
    <property type="entry name" value="SIS"/>
    <property type="match status" value="1"/>
</dbReference>
<dbReference type="InterPro" id="IPR000644">
    <property type="entry name" value="CBS_dom"/>
</dbReference>
<evidence type="ECO:0000313" key="10">
    <source>
        <dbReference type="EMBL" id="QDU46316.1"/>
    </source>
</evidence>